<feature type="domain" description="TonB-dependent receptor plug" evidence="16">
    <location>
        <begin position="82"/>
        <end position="181"/>
    </location>
</feature>
<reference evidence="17 18" key="1">
    <citation type="submission" date="2020-07" db="EMBL/GenBank/DDBJ databases">
        <title>Genomic Encyclopedia of Type Strains, Phase IV (KMG-V): Genome sequencing to study the core and pangenomes of soil and plant-associated prokaryotes.</title>
        <authorList>
            <person name="Whitman W."/>
        </authorList>
    </citation>
    <scope>NUCLEOTIDE SEQUENCE [LARGE SCALE GENOMIC DNA]</scope>
    <source>
        <strain evidence="17 18">RH2WT43</strain>
    </source>
</reference>
<sequence>MSHPSYITASHATPKRLLATALGTAFVSGVPALAAGAGSADDATAGNADADADKRVAEQLDSVTVEGSVLNQAASPKFTAPLLDTPQQITIVPQKVIAEQNLLNLRDILSTLPGITFGAGEGGGGYGDSINLRGFTGSNDITVDGVRDSAQYTRSDPFNLDHVELVNGANSVYSGSGSVGGSVNLVSKTPLLGDRTLVNAAVGSGDYARTTLDTNQQVGDTTAVRLNVMAHRNDVPGRDVENYRRWGVAPSIGFGLGTDTSFTLSWFHQHDDNVPQYGIPTFKGDVLPGVDREAYYGYRNYDTQQIRADALTGVLQHQFGEGFSLRNLTRAQRVTQFSLVDPPQGTFCLPGNLQPSGASCTLNGGTPLEIVVPPGMYMPSGPRGNIRDTTNKILYNQTDLTSEFNTGTIAHALVGGVSLSHEDYALTGYSQYRNDDGTNPYAAPGHFPFTPIGDPDSYYAGPAHRTLTSKVDGDLDNAAVYVFDNLKFSDRWSLNAGVRWERNDASSNSAIVKQFVAPTAANPNPDNGNIGTITGANPAAKNDDNLLSYRAGLVYKPADDASVYVAYSNSKTPSAASVNGTCTATSTTGTANCNVDPETAVNVELGAKWDLYGGRLSLTGSVFRNDRKNYRVADPGNPDNPSGQQTLDGRARVDGVLLGVSGNLTEHWAVYANYSHLDSEVVKGASTYVSSQGQDYTRGDPLLSTPEDSLSLWTTYDLSEQWQLGYGATYVGSYNVSQHSAANPNGPLNSVGGYWMHRAMVAYKVNKHLRLQLNVTNLFDEEYLTRVRTAGDVAWGTPGDARSAVLNATWAF</sequence>
<organism evidence="17 18">
    <name type="scientific">Dokdonella fugitiva</name>
    <dbReference type="NCBI Taxonomy" id="328517"/>
    <lineage>
        <taxon>Bacteria</taxon>
        <taxon>Pseudomonadati</taxon>
        <taxon>Pseudomonadota</taxon>
        <taxon>Gammaproteobacteria</taxon>
        <taxon>Lysobacterales</taxon>
        <taxon>Rhodanobacteraceae</taxon>
        <taxon>Dokdonella</taxon>
    </lineage>
</organism>
<dbReference type="AlphaFoldDB" id="A0A839FAM0"/>
<dbReference type="CDD" id="cd01347">
    <property type="entry name" value="ligand_gated_channel"/>
    <property type="match status" value="1"/>
</dbReference>
<evidence type="ECO:0000256" key="4">
    <source>
        <dbReference type="ARBA" id="ARBA00022452"/>
    </source>
</evidence>
<keyword evidence="4 12" id="KW-1134">Transmembrane beta strand</keyword>
<evidence type="ECO:0000256" key="9">
    <source>
        <dbReference type="ARBA" id="ARBA00023136"/>
    </source>
</evidence>
<evidence type="ECO:0000313" key="17">
    <source>
        <dbReference type="EMBL" id="MBA8889201.1"/>
    </source>
</evidence>
<accession>A0A839FAM0</accession>
<dbReference type="Proteomes" id="UP000550401">
    <property type="component" value="Unassembled WGS sequence"/>
</dbReference>
<proteinExistence type="inferred from homology"/>
<dbReference type="InterPro" id="IPR039426">
    <property type="entry name" value="TonB-dep_rcpt-like"/>
</dbReference>
<evidence type="ECO:0000256" key="12">
    <source>
        <dbReference type="PROSITE-ProRule" id="PRU01360"/>
    </source>
</evidence>
<dbReference type="GO" id="GO:0015891">
    <property type="term" value="P:siderophore transport"/>
    <property type="evidence" value="ECO:0007669"/>
    <property type="project" value="UniProtKB-ARBA"/>
</dbReference>
<feature type="domain" description="TonB-dependent receptor-like beta-barrel" evidence="15">
    <location>
        <begin position="256"/>
        <end position="778"/>
    </location>
</feature>
<evidence type="ECO:0000256" key="14">
    <source>
        <dbReference type="SAM" id="SignalP"/>
    </source>
</evidence>
<evidence type="ECO:0000256" key="7">
    <source>
        <dbReference type="ARBA" id="ARBA00023065"/>
    </source>
</evidence>
<dbReference type="InterPro" id="IPR036942">
    <property type="entry name" value="Beta-barrel_TonB_sf"/>
</dbReference>
<dbReference type="Pfam" id="PF07715">
    <property type="entry name" value="Plug"/>
    <property type="match status" value="1"/>
</dbReference>
<dbReference type="EMBL" id="JACGXL010000006">
    <property type="protein sequence ID" value="MBA8889201.1"/>
    <property type="molecule type" value="Genomic_DNA"/>
</dbReference>
<evidence type="ECO:0000256" key="1">
    <source>
        <dbReference type="ARBA" id="ARBA00004571"/>
    </source>
</evidence>
<keyword evidence="18" id="KW-1185">Reference proteome</keyword>
<keyword evidence="3 12" id="KW-0813">Transport</keyword>
<keyword evidence="7" id="KW-0406">Ion transport</keyword>
<dbReference type="Gene3D" id="2.40.170.20">
    <property type="entry name" value="TonB-dependent receptor, beta-barrel domain"/>
    <property type="match status" value="1"/>
</dbReference>
<feature type="signal peptide" evidence="14">
    <location>
        <begin position="1"/>
        <end position="34"/>
    </location>
</feature>
<dbReference type="GO" id="GO:0009279">
    <property type="term" value="C:cell outer membrane"/>
    <property type="evidence" value="ECO:0007669"/>
    <property type="project" value="UniProtKB-SubCell"/>
</dbReference>
<evidence type="ECO:0000256" key="6">
    <source>
        <dbReference type="ARBA" id="ARBA00022729"/>
    </source>
</evidence>
<keyword evidence="11 12" id="KW-0998">Cell outer membrane</keyword>
<keyword evidence="8 13" id="KW-0798">TonB box</keyword>
<evidence type="ECO:0000256" key="11">
    <source>
        <dbReference type="ARBA" id="ARBA00023237"/>
    </source>
</evidence>
<evidence type="ECO:0000256" key="2">
    <source>
        <dbReference type="ARBA" id="ARBA00009810"/>
    </source>
</evidence>
<evidence type="ECO:0000259" key="16">
    <source>
        <dbReference type="Pfam" id="PF07715"/>
    </source>
</evidence>
<dbReference type="GO" id="GO:0015344">
    <property type="term" value="F:siderophore uptake transmembrane transporter activity"/>
    <property type="evidence" value="ECO:0007669"/>
    <property type="project" value="TreeGrafter"/>
</dbReference>
<dbReference type="SUPFAM" id="SSF56935">
    <property type="entry name" value="Porins"/>
    <property type="match status" value="1"/>
</dbReference>
<dbReference type="FunFam" id="2.170.130.10:FF:000001">
    <property type="entry name" value="Catecholate siderophore TonB-dependent receptor"/>
    <property type="match status" value="1"/>
</dbReference>
<comment type="similarity">
    <text evidence="2 12 13">Belongs to the TonB-dependent receptor family.</text>
</comment>
<gene>
    <name evidence="17" type="ORF">FHW12_003444</name>
</gene>
<keyword evidence="10 17" id="KW-0675">Receptor</keyword>
<comment type="subcellular location">
    <subcellularLocation>
        <location evidence="1 12">Cell outer membrane</location>
        <topology evidence="1 12">Multi-pass membrane protein</topology>
    </subcellularLocation>
</comment>
<evidence type="ECO:0000313" key="18">
    <source>
        <dbReference type="Proteomes" id="UP000550401"/>
    </source>
</evidence>
<dbReference type="InterPro" id="IPR012910">
    <property type="entry name" value="Plug_dom"/>
</dbReference>
<evidence type="ECO:0000259" key="15">
    <source>
        <dbReference type="Pfam" id="PF00593"/>
    </source>
</evidence>
<dbReference type="InterPro" id="IPR000531">
    <property type="entry name" value="Beta-barrel_TonB"/>
</dbReference>
<evidence type="ECO:0000256" key="3">
    <source>
        <dbReference type="ARBA" id="ARBA00022448"/>
    </source>
</evidence>
<dbReference type="PANTHER" id="PTHR32552:SF83">
    <property type="entry name" value="BLR3904 PROTEIN"/>
    <property type="match status" value="1"/>
</dbReference>
<dbReference type="Gene3D" id="2.170.130.10">
    <property type="entry name" value="TonB-dependent receptor, plug domain"/>
    <property type="match status" value="1"/>
</dbReference>
<name>A0A839FAM0_9GAMM</name>
<keyword evidence="6 14" id="KW-0732">Signal</keyword>
<dbReference type="RefSeq" id="WP_182532249.1">
    <property type="nucleotide sequence ID" value="NZ_JACGXL010000006.1"/>
</dbReference>
<evidence type="ECO:0000256" key="8">
    <source>
        <dbReference type="ARBA" id="ARBA00023077"/>
    </source>
</evidence>
<evidence type="ECO:0000256" key="13">
    <source>
        <dbReference type="RuleBase" id="RU003357"/>
    </source>
</evidence>
<evidence type="ECO:0000256" key="10">
    <source>
        <dbReference type="ARBA" id="ARBA00023170"/>
    </source>
</evidence>
<dbReference type="Pfam" id="PF00593">
    <property type="entry name" value="TonB_dep_Rec_b-barrel"/>
    <property type="match status" value="1"/>
</dbReference>
<dbReference type="PANTHER" id="PTHR32552">
    <property type="entry name" value="FERRICHROME IRON RECEPTOR-RELATED"/>
    <property type="match status" value="1"/>
</dbReference>
<dbReference type="InterPro" id="IPR037066">
    <property type="entry name" value="Plug_dom_sf"/>
</dbReference>
<keyword evidence="5 12" id="KW-0812">Transmembrane</keyword>
<feature type="chain" id="PRO_5032327038" evidence="14">
    <location>
        <begin position="35"/>
        <end position="812"/>
    </location>
</feature>
<dbReference type="PROSITE" id="PS52016">
    <property type="entry name" value="TONB_DEPENDENT_REC_3"/>
    <property type="match status" value="1"/>
</dbReference>
<evidence type="ECO:0000256" key="5">
    <source>
        <dbReference type="ARBA" id="ARBA00022692"/>
    </source>
</evidence>
<comment type="caution">
    <text evidence="17">The sequence shown here is derived from an EMBL/GenBank/DDBJ whole genome shotgun (WGS) entry which is preliminary data.</text>
</comment>
<keyword evidence="9 12" id="KW-0472">Membrane</keyword>
<protein>
    <submittedName>
        <fullName evidence="17">Catecholate siderophore receptor</fullName>
    </submittedName>
</protein>